<evidence type="ECO:0008006" key="3">
    <source>
        <dbReference type="Google" id="ProtNLM"/>
    </source>
</evidence>
<reference evidence="1 2" key="1">
    <citation type="submission" date="2019-07" db="EMBL/GenBank/DDBJ databases">
        <title>Microlunatus dokdonensis sp. nov. isolated from the rhizospheric soil of the wild plant Elymus tsukushiensis.</title>
        <authorList>
            <person name="Ghim S.-Y."/>
            <person name="Hwang Y.-J."/>
            <person name="Son J.-S."/>
            <person name="Shin J.-H."/>
        </authorList>
    </citation>
    <scope>NUCLEOTIDE SEQUENCE [LARGE SCALE GENOMIC DNA]</scope>
    <source>
        <strain evidence="1 2">KUDC0627</strain>
    </source>
</reference>
<proteinExistence type="predicted"/>
<name>A0A516Q3K4_9ACTN</name>
<dbReference type="KEGG" id="mik:FOE78_19425"/>
<keyword evidence="2" id="KW-1185">Reference proteome</keyword>
<evidence type="ECO:0000313" key="1">
    <source>
        <dbReference type="EMBL" id="QDP97791.1"/>
    </source>
</evidence>
<gene>
    <name evidence="1" type="ORF">FOE78_19425</name>
</gene>
<dbReference type="AlphaFoldDB" id="A0A516Q3K4"/>
<dbReference type="Proteomes" id="UP000319263">
    <property type="component" value="Chromosome"/>
</dbReference>
<dbReference type="EMBL" id="CP041692">
    <property type="protein sequence ID" value="QDP97791.1"/>
    <property type="molecule type" value="Genomic_DNA"/>
</dbReference>
<dbReference type="OrthoDB" id="4863277at2"/>
<accession>A0A516Q3K4</accession>
<dbReference type="RefSeq" id="WP_143987746.1">
    <property type="nucleotide sequence ID" value="NZ_CP041692.1"/>
</dbReference>
<protein>
    <recommendedName>
        <fullName evidence="3">DUF4037 domain-containing protein</fullName>
    </recommendedName>
</protein>
<sequence>MVTAAGFLTPDRLRHWRLWPALVERDDLAMLHRACSDVTDVLLGTLCAVNRIYIEHPPFKWSRQLADRFTRAPADFGDRLFAALGTGPAQGAPGLHALLADTVRIVASELPKVDTSTIYDSLNCRR</sequence>
<organism evidence="1 2">
    <name type="scientific">Microlunatus elymi</name>
    <dbReference type="NCBI Taxonomy" id="2596828"/>
    <lineage>
        <taxon>Bacteria</taxon>
        <taxon>Bacillati</taxon>
        <taxon>Actinomycetota</taxon>
        <taxon>Actinomycetes</taxon>
        <taxon>Propionibacteriales</taxon>
        <taxon>Propionibacteriaceae</taxon>
        <taxon>Microlunatus</taxon>
    </lineage>
</organism>
<evidence type="ECO:0000313" key="2">
    <source>
        <dbReference type="Proteomes" id="UP000319263"/>
    </source>
</evidence>